<dbReference type="GO" id="GO:0003723">
    <property type="term" value="F:RNA binding"/>
    <property type="evidence" value="ECO:0007669"/>
    <property type="project" value="TreeGrafter"/>
</dbReference>
<feature type="compositionally biased region" description="Basic residues" evidence="3">
    <location>
        <begin position="576"/>
        <end position="592"/>
    </location>
</feature>
<keyword evidence="2" id="KW-0053">Apoptosis</keyword>
<dbReference type="VEuPathDB" id="AmoebaDB:NF0023280"/>
<dbReference type="AlphaFoldDB" id="A0A6A5BL78"/>
<dbReference type="Proteomes" id="UP000444721">
    <property type="component" value="Unassembled WGS sequence"/>
</dbReference>
<dbReference type="SUPFAM" id="SSF48371">
    <property type="entry name" value="ARM repeat"/>
    <property type="match status" value="1"/>
</dbReference>
<organism evidence="4 5">
    <name type="scientific">Naegleria fowleri</name>
    <name type="common">Brain eating amoeba</name>
    <dbReference type="NCBI Taxonomy" id="5763"/>
    <lineage>
        <taxon>Eukaryota</taxon>
        <taxon>Discoba</taxon>
        <taxon>Heterolobosea</taxon>
        <taxon>Tetramitia</taxon>
        <taxon>Eutetramitia</taxon>
        <taxon>Vahlkampfiidae</taxon>
        <taxon>Naegleria</taxon>
    </lineage>
</organism>
<dbReference type="InterPro" id="IPR008383">
    <property type="entry name" value="API5"/>
</dbReference>
<dbReference type="VEuPathDB" id="AmoebaDB:FDP41_005640"/>
<evidence type="ECO:0000313" key="4">
    <source>
        <dbReference type="EMBL" id="KAF0975646.1"/>
    </source>
</evidence>
<dbReference type="GeneID" id="68112858"/>
<dbReference type="InterPro" id="IPR011989">
    <property type="entry name" value="ARM-like"/>
</dbReference>
<feature type="compositionally biased region" description="Low complexity" evidence="3">
    <location>
        <begin position="556"/>
        <end position="575"/>
    </location>
</feature>
<dbReference type="Pfam" id="PF05918">
    <property type="entry name" value="API5"/>
    <property type="match status" value="1"/>
</dbReference>
<dbReference type="PANTHER" id="PTHR12758">
    <property type="entry name" value="APOPTOSIS INHIBITOR 5-RELATED"/>
    <property type="match status" value="1"/>
</dbReference>
<proteinExistence type="inferred from homology"/>
<evidence type="ECO:0000256" key="2">
    <source>
        <dbReference type="ARBA" id="ARBA00022703"/>
    </source>
</evidence>
<evidence type="ECO:0000313" key="5">
    <source>
        <dbReference type="Proteomes" id="UP000444721"/>
    </source>
</evidence>
<dbReference type="EMBL" id="VFQX01000044">
    <property type="protein sequence ID" value="KAF0975646.1"/>
    <property type="molecule type" value="Genomic_DNA"/>
</dbReference>
<gene>
    <name evidence="4" type="ORF">FDP41_005640</name>
</gene>
<dbReference type="InterPro" id="IPR016024">
    <property type="entry name" value="ARM-type_fold"/>
</dbReference>
<comment type="similarity">
    <text evidence="1">Belongs to the API5 family.</text>
</comment>
<dbReference type="OMA" id="RCIKFLA"/>
<accession>A0A6A5BL78</accession>
<name>A0A6A5BL78_NAEFO</name>
<dbReference type="GO" id="GO:0005634">
    <property type="term" value="C:nucleus"/>
    <property type="evidence" value="ECO:0007669"/>
    <property type="project" value="TreeGrafter"/>
</dbReference>
<feature type="region of interest" description="Disordered" evidence="3">
    <location>
        <begin position="526"/>
        <end position="592"/>
    </location>
</feature>
<protein>
    <submittedName>
        <fullName evidence="4">Uncharacterized protein</fullName>
    </submittedName>
</protein>
<comment type="caution">
    <text evidence="4">The sequence shown here is derived from an EMBL/GenBank/DDBJ whole genome shotgun (WGS) entry which is preliminary data.</text>
</comment>
<dbReference type="RefSeq" id="XP_044560359.1">
    <property type="nucleotide sequence ID" value="XM_044709187.1"/>
</dbReference>
<dbReference type="OrthoDB" id="19224at2759"/>
<reference evidence="4 5" key="1">
    <citation type="journal article" date="2019" name="Sci. Rep.">
        <title>Nanopore sequencing improves the draft genome of the human pathogenic amoeba Naegleria fowleri.</title>
        <authorList>
            <person name="Liechti N."/>
            <person name="Schurch N."/>
            <person name="Bruggmann R."/>
            <person name="Wittwer M."/>
        </authorList>
    </citation>
    <scope>NUCLEOTIDE SEQUENCE [LARGE SCALE GENOMIC DNA]</scope>
    <source>
        <strain evidence="4 5">ATCC 30894</strain>
    </source>
</reference>
<sequence>MSSSSSSSAASAHTITTKGGEVLYVHVPDSSDKEIEELYKYEEELSEALGGYKGGAASAPNLENQCKPTFQKILATVSPNHSKKAKELACQFIPKYAAHFPSLSTEILNKQLDLCDDEDRTLRIQAIKGLPKLCQLWNSQIHIITSVLVQLLRDADAGETQILKDCLNELMDLDAKTCFASALQQIATPSSGDEAILREKAIDYLSEIMKKKHINLQFEDEKVQEQFLKDAEKILSIFTSSSETFSNHEKEAENMRLFLSLISKLKMFKNDTVAWMKFLKKHCPVDVESNLNLKDDADKWKLRKFLSFLRAAKKGMTEQKENSPYFPFLMKHVFPNLKELQNSNAEDDKLRVATLRTIAEISHCTSEYYSRTFIPTIYDALKSEIPEKADASAMMNFTNIECYLFIFHRLAIKSPGSLNAVCGIKIITGQPSDTFGDFKHLRQEMIQKLTVLEQICSPYVGRLKSLVAQLKKEGKEKNAEEVRSKTQIFKCIENVITLAKALKKPRPEFIQFSNLMPSWIAMRKKLKKHKRKFSKEVDGKDKQGKKKKVKREHNSNEGNSKASSSNSNNQQQKRGNNFKRGKGQSGKRGKRY</sequence>
<dbReference type="VEuPathDB" id="AmoebaDB:NfTy_067780"/>
<dbReference type="Gene3D" id="1.25.10.10">
    <property type="entry name" value="Leucine-rich Repeat Variant"/>
    <property type="match status" value="1"/>
</dbReference>
<keyword evidence="5" id="KW-1185">Reference proteome</keyword>
<evidence type="ECO:0000256" key="1">
    <source>
        <dbReference type="ARBA" id="ARBA00009515"/>
    </source>
</evidence>
<dbReference type="PANTHER" id="PTHR12758:SF19">
    <property type="entry name" value="APOPTOSIS INHIBITOR 5"/>
    <property type="match status" value="1"/>
</dbReference>
<evidence type="ECO:0000256" key="3">
    <source>
        <dbReference type="SAM" id="MobiDB-lite"/>
    </source>
</evidence>